<evidence type="ECO:0000256" key="7">
    <source>
        <dbReference type="ARBA" id="ARBA00023224"/>
    </source>
</evidence>
<protein>
    <recommendedName>
        <fullName evidence="9">G-protein coupled receptors family 1 profile domain-containing protein</fullName>
    </recommendedName>
</protein>
<feature type="transmembrane region" description="Helical" evidence="8">
    <location>
        <begin position="118"/>
        <end position="139"/>
    </location>
</feature>
<dbReference type="PANTHER" id="PTHR24235:SF18">
    <property type="entry name" value="G-PROTEIN COUPLED RECEPTORS FAMILY 1 PROFILE DOMAIN-CONTAINING PROTEIN"/>
    <property type="match status" value="1"/>
</dbReference>
<keyword evidence="3 8" id="KW-1133">Transmembrane helix</keyword>
<dbReference type="PRINTS" id="PR00237">
    <property type="entry name" value="GPCRRHODOPSN"/>
</dbReference>
<feature type="domain" description="G-protein coupled receptors family 1 profile" evidence="9">
    <location>
        <begin position="1"/>
        <end position="174"/>
    </location>
</feature>
<reference evidence="10" key="1">
    <citation type="submission" date="2023-10" db="EMBL/GenBank/DDBJ databases">
        <title>Genome assembly of Pristionchus species.</title>
        <authorList>
            <person name="Yoshida K."/>
            <person name="Sommer R.J."/>
        </authorList>
    </citation>
    <scope>NUCLEOTIDE SEQUENCE</scope>
    <source>
        <strain evidence="10">RS0144</strain>
    </source>
</reference>
<evidence type="ECO:0000259" key="9">
    <source>
        <dbReference type="PROSITE" id="PS50262"/>
    </source>
</evidence>
<dbReference type="InterPro" id="IPR017452">
    <property type="entry name" value="GPCR_Rhodpsn_7TM"/>
</dbReference>
<feature type="transmembrane region" description="Helical" evidence="8">
    <location>
        <begin position="151"/>
        <end position="173"/>
    </location>
</feature>
<evidence type="ECO:0000313" key="10">
    <source>
        <dbReference type="EMBL" id="GMS95765.1"/>
    </source>
</evidence>
<evidence type="ECO:0000256" key="1">
    <source>
        <dbReference type="ARBA" id="ARBA00004141"/>
    </source>
</evidence>
<gene>
    <name evidence="10" type="ORF">PENTCL1PPCAC_17940</name>
</gene>
<evidence type="ECO:0000313" key="11">
    <source>
        <dbReference type="Proteomes" id="UP001432027"/>
    </source>
</evidence>
<name>A0AAV5TMV0_9BILA</name>
<keyword evidence="2 8" id="KW-0812">Transmembrane</keyword>
<evidence type="ECO:0000256" key="5">
    <source>
        <dbReference type="ARBA" id="ARBA00023136"/>
    </source>
</evidence>
<keyword evidence="7" id="KW-0807">Transducer</keyword>
<dbReference type="AlphaFoldDB" id="A0AAV5TMV0"/>
<dbReference type="Gene3D" id="1.20.1070.10">
    <property type="entry name" value="Rhodopsin 7-helix transmembrane proteins"/>
    <property type="match status" value="1"/>
</dbReference>
<evidence type="ECO:0000256" key="8">
    <source>
        <dbReference type="SAM" id="Phobius"/>
    </source>
</evidence>
<proteinExistence type="predicted"/>
<comment type="caution">
    <text evidence="10">The sequence shown here is derived from an EMBL/GenBank/DDBJ whole genome shotgun (WGS) entry which is preliminary data.</text>
</comment>
<dbReference type="Proteomes" id="UP001432027">
    <property type="component" value="Unassembled WGS sequence"/>
</dbReference>
<dbReference type="GO" id="GO:0008188">
    <property type="term" value="F:neuropeptide receptor activity"/>
    <property type="evidence" value="ECO:0007669"/>
    <property type="project" value="TreeGrafter"/>
</dbReference>
<feature type="transmembrane region" description="Helical" evidence="8">
    <location>
        <begin position="7"/>
        <end position="27"/>
    </location>
</feature>
<dbReference type="GO" id="GO:0005886">
    <property type="term" value="C:plasma membrane"/>
    <property type="evidence" value="ECO:0007669"/>
    <property type="project" value="TreeGrafter"/>
</dbReference>
<accession>A0AAV5TMV0</accession>
<dbReference type="PANTHER" id="PTHR24235">
    <property type="entry name" value="NEUROPEPTIDE Y RECEPTOR"/>
    <property type="match status" value="1"/>
</dbReference>
<dbReference type="PROSITE" id="PS50262">
    <property type="entry name" value="G_PROTEIN_RECEP_F1_2"/>
    <property type="match status" value="1"/>
</dbReference>
<keyword evidence="6" id="KW-0675">Receptor</keyword>
<feature type="non-terminal residue" evidence="10">
    <location>
        <position position="1"/>
    </location>
</feature>
<feature type="transmembrane region" description="Helical" evidence="8">
    <location>
        <begin position="60"/>
        <end position="84"/>
    </location>
</feature>
<dbReference type="Pfam" id="PF00001">
    <property type="entry name" value="7tm_1"/>
    <property type="match status" value="1"/>
</dbReference>
<keyword evidence="5 8" id="KW-0472">Membrane</keyword>
<keyword evidence="4" id="KW-0297">G-protein coupled receptor</keyword>
<organism evidence="10 11">
    <name type="scientific">Pristionchus entomophagus</name>
    <dbReference type="NCBI Taxonomy" id="358040"/>
    <lineage>
        <taxon>Eukaryota</taxon>
        <taxon>Metazoa</taxon>
        <taxon>Ecdysozoa</taxon>
        <taxon>Nematoda</taxon>
        <taxon>Chromadorea</taxon>
        <taxon>Rhabditida</taxon>
        <taxon>Rhabditina</taxon>
        <taxon>Diplogasteromorpha</taxon>
        <taxon>Diplogasteroidea</taxon>
        <taxon>Neodiplogasteridae</taxon>
        <taxon>Pristionchus</taxon>
    </lineage>
</organism>
<dbReference type="GO" id="GO:0043005">
    <property type="term" value="C:neuron projection"/>
    <property type="evidence" value="ECO:0007669"/>
    <property type="project" value="TreeGrafter"/>
</dbReference>
<dbReference type="InterPro" id="IPR000276">
    <property type="entry name" value="GPCR_Rhodpsn"/>
</dbReference>
<dbReference type="EMBL" id="BTSX01000004">
    <property type="protein sequence ID" value="GMS95765.1"/>
    <property type="molecule type" value="Genomic_DNA"/>
</dbReference>
<dbReference type="GO" id="GO:0042923">
    <property type="term" value="F:neuropeptide binding"/>
    <property type="evidence" value="ECO:0007669"/>
    <property type="project" value="TreeGrafter"/>
</dbReference>
<dbReference type="SUPFAM" id="SSF81321">
    <property type="entry name" value="Family A G protein-coupled receptor-like"/>
    <property type="match status" value="1"/>
</dbReference>
<evidence type="ECO:0000256" key="3">
    <source>
        <dbReference type="ARBA" id="ARBA00022989"/>
    </source>
</evidence>
<evidence type="ECO:0000256" key="2">
    <source>
        <dbReference type="ARBA" id="ARBA00022692"/>
    </source>
</evidence>
<keyword evidence="11" id="KW-1185">Reference proteome</keyword>
<evidence type="ECO:0000256" key="6">
    <source>
        <dbReference type="ARBA" id="ARBA00023170"/>
    </source>
</evidence>
<comment type="subcellular location">
    <subcellularLocation>
        <location evidence="1">Membrane</location>
        <topology evidence="1">Multi-pass membrane protein</topology>
    </subcellularLocation>
</comment>
<evidence type="ECO:0000256" key="4">
    <source>
        <dbReference type="ARBA" id="ARBA00023040"/>
    </source>
</evidence>
<sequence length="230" mass="26433">IINYSRAINIVILIWILGYSLALPLGIFSEAVKYEDICGEFCEENWPDSDDLNFSRLRRLYGFAVLILQFAFPVIISSICYTAISRVMNEQLARRRGHQLLPDAEIRLRNKKNRANRMMVYMVGGLFVAWMPLNLINLYRDFFEITSFGAWYTTVFATCHVIAMMSGIVNPLIYSWFNPAFRTAVENVIRRCAVGRFQSSSGDSEVRPLKHTIKLVANNERNGITKEESL</sequence>